<organism evidence="6">
    <name type="scientific">Escherichia phage vB_EcoS_ESCO41</name>
    <dbReference type="NCBI Taxonomy" id="2496547"/>
    <lineage>
        <taxon>Viruses</taxon>
        <taxon>Duplodnaviria</taxon>
        <taxon>Heunggongvirae</taxon>
        <taxon>Uroviricota</taxon>
        <taxon>Caudoviricetes</taxon>
        <taxon>Drexlerviridae</taxon>
        <taxon>Nouzillyvirus</taxon>
        <taxon>Nouzillyvirus ESCO41</taxon>
    </lineage>
</organism>
<gene>
    <name evidence="6" type="ORF">ESCO41_00049</name>
</gene>
<dbReference type="GO" id="GO:0005524">
    <property type="term" value="F:ATP binding"/>
    <property type="evidence" value="ECO:0007669"/>
    <property type="project" value="UniProtKB-KW"/>
</dbReference>
<proteinExistence type="predicted"/>
<keyword evidence="7" id="KW-1185">Reference proteome</keyword>
<sequence length="536" mass="61271">MASKDILIWENLTEKEKSVVKVMSERSFSDFMRIWFALIQAQKFRSNWHFNYLCWKVEQIINGEIQNIIFNITPGSGKTEIFSIHMPVYCMFRSEKIRNLNLSFSDSLVKDNGIRTREIIGSDEFQELWPCKLAKASGGDITALNSKEKAWLTLTSRAIGGQVTGKRGGYMDDGFTGMLTLDDPEKPKDLYSAVKRKAGHTLLKNTVRSRRMNDKTPCVVVQQRLHVNDATWFLMNGGMGGMQFEQVIIPALVTEEYRDALPDWLKEEFDRDVLSSEPVEIDGVKHYSFWPAKESAESLLALREADLYTFESQYQQKPIALGGNAFKSEWFQYYGDGEKANMPKPDRFEYLFTTADTAQKAEEIHDYSVFVLWGKYKDRVYFIDGIRGKWEAPDLETMALNFYGNCFKWAKENKTSLRKVYIEDKASGTGLIQSINKKLPIDITPVQRDTDKVTRAMDAAPIMKAGRIVFPESHPMLTEMEAELVGFTFDDSHPHDDIVDNVVDAGNFEMNLLDDPVARMKKLAGLRKSTKSQNTP</sequence>
<keyword evidence="3" id="KW-0067">ATP-binding</keyword>
<evidence type="ECO:0000256" key="4">
    <source>
        <dbReference type="ARBA" id="ARBA00023219"/>
    </source>
</evidence>
<name>A0A1U9WR01_9CAUD</name>
<evidence type="ECO:0000256" key="3">
    <source>
        <dbReference type="ARBA" id="ARBA00022840"/>
    </source>
</evidence>
<evidence type="ECO:0000256" key="2">
    <source>
        <dbReference type="ARBA" id="ARBA00022741"/>
    </source>
</evidence>
<dbReference type="Pfam" id="PF17289">
    <property type="entry name" value="Terminase_6C"/>
    <property type="match status" value="1"/>
</dbReference>
<dbReference type="InterPro" id="IPR035421">
    <property type="entry name" value="Terminase_6C"/>
</dbReference>
<dbReference type="InterPro" id="IPR006517">
    <property type="entry name" value="Phage_terminase_lsu-like_C"/>
</dbReference>
<reference evidence="6" key="1">
    <citation type="submission" date="2017-02" db="EMBL/GenBank/DDBJ databases">
        <title>Characterization of a new coliphage vB_EcoS_ESCO41.</title>
        <authorList>
            <person name="Trotereau A."/>
            <person name="Schouler C."/>
        </authorList>
    </citation>
    <scope>NUCLEOTIDE SEQUENCE [LARGE SCALE GENOMIC DNA]</scope>
</reference>
<keyword evidence="1" id="KW-1188">Viral release from host cell</keyword>
<feature type="domain" description="Terminase large subunit gp17-like C-terminal" evidence="5">
    <location>
        <begin position="354"/>
        <end position="505"/>
    </location>
</feature>
<evidence type="ECO:0000313" key="7">
    <source>
        <dbReference type="Proteomes" id="UP000222601"/>
    </source>
</evidence>
<evidence type="ECO:0000313" key="6">
    <source>
        <dbReference type="EMBL" id="AQY55276.1"/>
    </source>
</evidence>
<dbReference type="Gene3D" id="3.30.420.240">
    <property type="match status" value="1"/>
</dbReference>
<dbReference type="Proteomes" id="UP000222601">
    <property type="component" value="Segment"/>
</dbReference>
<keyword evidence="4" id="KW-0231">Viral genome packaging</keyword>
<dbReference type="EMBL" id="KY619305">
    <property type="protein sequence ID" value="AQY55276.1"/>
    <property type="molecule type" value="Genomic_DNA"/>
</dbReference>
<keyword evidence="2" id="KW-0547">Nucleotide-binding</keyword>
<dbReference type="NCBIfam" id="TIGR01630">
    <property type="entry name" value="psiM2_ORF9"/>
    <property type="match status" value="1"/>
</dbReference>
<evidence type="ECO:0000259" key="5">
    <source>
        <dbReference type="Pfam" id="PF17289"/>
    </source>
</evidence>
<evidence type="ECO:0000256" key="1">
    <source>
        <dbReference type="ARBA" id="ARBA00022612"/>
    </source>
</evidence>
<protein>
    <submittedName>
        <fullName evidence="6">Terminase-like family protein</fullName>
    </submittedName>
</protein>
<accession>A0A1U9WR01</accession>